<evidence type="ECO:0000256" key="2">
    <source>
        <dbReference type="ARBA" id="ARBA00012438"/>
    </source>
</evidence>
<dbReference type="STRING" id="1550231.SAMN05660662_3905"/>
<accession>A0A1G7Q9G2</accession>
<feature type="domain" description="Histidine kinase/HSP90-like ATPase" evidence="11">
    <location>
        <begin position="289"/>
        <end position="381"/>
    </location>
</feature>
<dbReference type="Pfam" id="PF02518">
    <property type="entry name" value="HATPase_c"/>
    <property type="match status" value="1"/>
</dbReference>
<keyword evidence="3" id="KW-0597">Phosphoprotein</keyword>
<keyword evidence="7" id="KW-0067">ATP-binding</keyword>
<feature type="transmembrane region" description="Helical" evidence="10">
    <location>
        <begin position="126"/>
        <end position="145"/>
    </location>
</feature>
<dbReference type="CDD" id="cd16917">
    <property type="entry name" value="HATPase_UhpB-NarQ-NarX-like"/>
    <property type="match status" value="1"/>
</dbReference>
<evidence type="ECO:0000256" key="5">
    <source>
        <dbReference type="ARBA" id="ARBA00022741"/>
    </source>
</evidence>
<feature type="transmembrane region" description="Helical" evidence="10">
    <location>
        <begin position="12"/>
        <end position="36"/>
    </location>
</feature>
<dbReference type="Gene3D" id="3.30.565.10">
    <property type="entry name" value="Histidine kinase-like ATPase, C-terminal domain"/>
    <property type="match status" value="1"/>
</dbReference>
<dbReference type="RefSeq" id="WP_176946464.1">
    <property type="nucleotide sequence ID" value="NZ_FNBT01000009.1"/>
</dbReference>
<keyword evidence="10" id="KW-0812">Transmembrane</keyword>
<evidence type="ECO:0000256" key="10">
    <source>
        <dbReference type="SAM" id="Phobius"/>
    </source>
</evidence>
<evidence type="ECO:0000256" key="3">
    <source>
        <dbReference type="ARBA" id="ARBA00022553"/>
    </source>
</evidence>
<dbReference type="GO" id="GO:0000155">
    <property type="term" value="F:phosphorelay sensor kinase activity"/>
    <property type="evidence" value="ECO:0007669"/>
    <property type="project" value="InterPro"/>
</dbReference>
<evidence type="ECO:0000256" key="1">
    <source>
        <dbReference type="ARBA" id="ARBA00000085"/>
    </source>
</evidence>
<name>A0A1G7Q9G2_9ACTN</name>
<dbReference type="GO" id="GO:0046983">
    <property type="term" value="F:protein dimerization activity"/>
    <property type="evidence" value="ECO:0007669"/>
    <property type="project" value="InterPro"/>
</dbReference>
<sequence>MTLRDRLWPGLGARAVWLELHVAVSCAAVVAFEVAAVNPGPLGSLLLVLVGLVLGVLLFLLRRRAPLVPFAVGAALSAIGIATGLLISAYAVARYVASWRTLAVAGGIGSLLALRPWGLETRSDWIGGIGTAALLVLLPGALGVWQRTRAELFAALRERAERAEAERELLARDAVLTERTRIAREMHDAVGHRVSLMVLQAGAIEMAARDADRVEQLAGQVQTAGRRALDELRQMVGVLRAGDLDEEAPLGPQPGLEDLPRLVAHAREAGMAVELDLPAVDVAPPVGRAAYRIAQEALTNAGRHAPGAPVQLTVVRTGDHLAVRVVNGAPHGDGRTSAAPETTPGGGFGLVGLGERVRTLGGRLTAEPRLDGGFCVEAVLPA</sequence>
<dbReference type="Pfam" id="PF07730">
    <property type="entry name" value="HisKA_3"/>
    <property type="match status" value="1"/>
</dbReference>
<dbReference type="InterPro" id="IPR011712">
    <property type="entry name" value="Sig_transdc_His_kin_sub3_dim/P"/>
</dbReference>
<evidence type="ECO:0000256" key="9">
    <source>
        <dbReference type="SAM" id="Coils"/>
    </source>
</evidence>
<dbReference type="EC" id="2.7.13.3" evidence="2"/>
<keyword evidence="9" id="KW-0175">Coiled coil</keyword>
<dbReference type="Proteomes" id="UP000199406">
    <property type="component" value="Unassembled WGS sequence"/>
</dbReference>
<keyword evidence="8" id="KW-0902">Two-component regulatory system</keyword>
<dbReference type="EMBL" id="FNBT01000009">
    <property type="protein sequence ID" value="SDF95124.1"/>
    <property type="molecule type" value="Genomic_DNA"/>
</dbReference>
<evidence type="ECO:0000259" key="11">
    <source>
        <dbReference type="Pfam" id="PF02518"/>
    </source>
</evidence>
<feature type="domain" description="Signal transduction histidine kinase subgroup 3 dimerisation and phosphoacceptor" evidence="12">
    <location>
        <begin position="178"/>
        <end position="243"/>
    </location>
</feature>
<evidence type="ECO:0000259" key="12">
    <source>
        <dbReference type="Pfam" id="PF07730"/>
    </source>
</evidence>
<dbReference type="InterPro" id="IPR003594">
    <property type="entry name" value="HATPase_dom"/>
</dbReference>
<dbReference type="PANTHER" id="PTHR24421">
    <property type="entry name" value="NITRATE/NITRITE SENSOR PROTEIN NARX-RELATED"/>
    <property type="match status" value="1"/>
</dbReference>
<dbReference type="Gene3D" id="1.20.5.1930">
    <property type="match status" value="1"/>
</dbReference>
<keyword evidence="14" id="KW-1185">Reference proteome</keyword>
<evidence type="ECO:0000256" key="8">
    <source>
        <dbReference type="ARBA" id="ARBA00023012"/>
    </source>
</evidence>
<dbReference type="GO" id="GO:0005524">
    <property type="term" value="F:ATP binding"/>
    <property type="evidence" value="ECO:0007669"/>
    <property type="project" value="UniProtKB-KW"/>
</dbReference>
<dbReference type="PANTHER" id="PTHR24421:SF10">
    <property type="entry name" value="NITRATE_NITRITE SENSOR PROTEIN NARQ"/>
    <property type="match status" value="1"/>
</dbReference>
<keyword evidence="4" id="KW-0808">Transferase</keyword>
<protein>
    <recommendedName>
        <fullName evidence="2">histidine kinase</fullName>
        <ecNumber evidence="2">2.7.13.3</ecNumber>
    </recommendedName>
</protein>
<dbReference type="InterPro" id="IPR036890">
    <property type="entry name" value="HATPase_C_sf"/>
</dbReference>
<gene>
    <name evidence="13" type="ORF">SAMN05660662_3905</name>
</gene>
<keyword evidence="6 13" id="KW-0418">Kinase</keyword>
<evidence type="ECO:0000313" key="13">
    <source>
        <dbReference type="EMBL" id="SDF95124.1"/>
    </source>
</evidence>
<comment type="catalytic activity">
    <reaction evidence="1">
        <text>ATP + protein L-histidine = ADP + protein N-phospho-L-histidine.</text>
        <dbReference type="EC" id="2.7.13.3"/>
    </reaction>
</comment>
<dbReference type="InterPro" id="IPR050482">
    <property type="entry name" value="Sensor_HK_TwoCompSys"/>
</dbReference>
<dbReference type="GO" id="GO:0016020">
    <property type="term" value="C:membrane"/>
    <property type="evidence" value="ECO:0007669"/>
    <property type="project" value="InterPro"/>
</dbReference>
<feature type="transmembrane region" description="Helical" evidence="10">
    <location>
        <begin position="42"/>
        <end position="61"/>
    </location>
</feature>
<reference evidence="14" key="1">
    <citation type="submission" date="2016-10" db="EMBL/GenBank/DDBJ databases">
        <authorList>
            <person name="Varghese N."/>
            <person name="Submissions S."/>
        </authorList>
    </citation>
    <scope>NUCLEOTIDE SEQUENCE [LARGE SCALE GENOMIC DNA]</scope>
    <source>
        <strain evidence="14">DSM 44268</strain>
    </source>
</reference>
<organism evidence="13 14">
    <name type="scientific">Blastococcus aurantiacus</name>
    <dbReference type="NCBI Taxonomy" id="1550231"/>
    <lineage>
        <taxon>Bacteria</taxon>
        <taxon>Bacillati</taxon>
        <taxon>Actinomycetota</taxon>
        <taxon>Actinomycetes</taxon>
        <taxon>Geodermatophilales</taxon>
        <taxon>Geodermatophilaceae</taxon>
        <taxon>Blastococcus</taxon>
    </lineage>
</organism>
<evidence type="ECO:0000313" key="14">
    <source>
        <dbReference type="Proteomes" id="UP000199406"/>
    </source>
</evidence>
<keyword evidence="10" id="KW-0472">Membrane</keyword>
<keyword evidence="10" id="KW-1133">Transmembrane helix</keyword>
<feature type="transmembrane region" description="Helical" evidence="10">
    <location>
        <begin position="68"/>
        <end position="91"/>
    </location>
</feature>
<feature type="coiled-coil region" evidence="9">
    <location>
        <begin position="153"/>
        <end position="180"/>
    </location>
</feature>
<dbReference type="AlphaFoldDB" id="A0A1G7Q9G2"/>
<evidence type="ECO:0000256" key="4">
    <source>
        <dbReference type="ARBA" id="ARBA00022679"/>
    </source>
</evidence>
<feature type="transmembrane region" description="Helical" evidence="10">
    <location>
        <begin position="97"/>
        <end position="114"/>
    </location>
</feature>
<proteinExistence type="predicted"/>
<dbReference type="SUPFAM" id="SSF55874">
    <property type="entry name" value="ATPase domain of HSP90 chaperone/DNA topoisomerase II/histidine kinase"/>
    <property type="match status" value="1"/>
</dbReference>
<keyword evidence="5" id="KW-0547">Nucleotide-binding</keyword>
<evidence type="ECO:0000256" key="6">
    <source>
        <dbReference type="ARBA" id="ARBA00022777"/>
    </source>
</evidence>
<evidence type="ECO:0000256" key="7">
    <source>
        <dbReference type="ARBA" id="ARBA00022840"/>
    </source>
</evidence>